<evidence type="ECO:0000256" key="3">
    <source>
        <dbReference type="ARBA" id="ARBA00022598"/>
    </source>
</evidence>
<evidence type="ECO:0000259" key="6">
    <source>
        <dbReference type="Pfam" id="PF00501"/>
    </source>
</evidence>
<dbReference type="Pfam" id="PF13193">
    <property type="entry name" value="AMP-binding_C"/>
    <property type="match status" value="1"/>
</dbReference>
<dbReference type="InterPro" id="IPR042099">
    <property type="entry name" value="ANL_N_sf"/>
</dbReference>
<dbReference type="Gene3D" id="3.30.300.30">
    <property type="match status" value="1"/>
</dbReference>
<evidence type="ECO:0000256" key="4">
    <source>
        <dbReference type="ARBA" id="ARBA00022741"/>
    </source>
</evidence>
<dbReference type="AlphaFoldDB" id="A0A9Q9AKR2"/>
<feature type="domain" description="AMP-binding enzyme C-terminal" evidence="7">
    <location>
        <begin position="493"/>
        <end position="567"/>
    </location>
</feature>
<reference evidence="8" key="1">
    <citation type="submission" date="2022-06" db="EMBL/GenBank/DDBJ databases">
        <title>Complete genome sequences of two strains of the flax pathogen Septoria linicola.</title>
        <authorList>
            <person name="Lapalu N."/>
            <person name="Simon A."/>
            <person name="Demenou B."/>
            <person name="Paumier D."/>
            <person name="Guillot M.-P."/>
            <person name="Gout L."/>
            <person name="Valade R."/>
        </authorList>
    </citation>
    <scope>NUCLEOTIDE SEQUENCE</scope>
    <source>
        <strain evidence="8">SE15195</strain>
    </source>
</reference>
<dbReference type="GO" id="GO:0019748">
    <property type="term" value="P:secondary metabolic process"/>
    <property type="evidence" value="ECO:0007669"/>
    <property type="project" value="TreeGrafter"/>
</dbReference>
<name>A0A9Q9AKR2_9PEZI</name>
<keyword evidence="9" id="KW-1185">Reference proteome</keyword>
<dbReference type="GO" id="GO:0016405">
    <property type="term" value="F:CoA-ligase activity"/>
    <property type="evidence" value="ECO:0007669"/>
    <property type="project" value="TreeGrafter"/>
</dbReference>
<proteinExistence type="inferred from homology"/>
<comment type="similarity">
    <text evidence="2">Belongs to the ATP-dependent AMP-binding enzyme family.</text>
</comment>
<dbReference type="InterPro" id="IPR045851">
    <property type="entry name" value="AMP-bd_C_sf"/>
</dbReference>
<evidence type="ECO:0000256" key="5">
    <source>
        <dbReference type="ARBA" id="ARBA00022840"/>
    </source>
</evidence>
<dbReference type="InterPro" id="IPR000873">
    <property type="entry name" value="AMP-dep_synth/lig_dom"/>
</dbReference>
<keyword evidence="5" id="KW-0067">ATP-binding</keyword>
<evidence type="ECO:0000256" key="1">
    <source>
        <dbReference type="ARBA" id="ARBA00005179"/>
    </source>
</evidence>
<dbReference type="PANTHER" id="PTHR24096:SF317">
    <property type="entry name" value="ADENYLATE-FORMING ENZYME AFEA"/>
    <property type="match status" value="1"/>
</dbReference>
<gene>
    <name evidence="8" type="ORF">Slin15195_G012570</name>
</gene>
<comment type="pathway">
    <text evidence="1">Secondary metabolite biosynthesis.</text>
</comment>
<organism evidence="8 9">
    <name type="scientific">Septoria linicola</name>
    <dbReference type="NCBI Taxonomy" id="215465"/>
    <lineage>
        <taxon>Eukaryota</taxon>
        <taxon>Fungi</taxon>
        <taxon>Dikarya</taxon>
        <taxon>Ascomycota</taxon>
        <taxon>Pezizomycotina</taxon>
        <taxon>Dothideomycetes</taxon>
        <taxon>Dothideomycetidae</taxon>
        <taxon>Mycosphaerellales</taxon>
        <taxon>Mycosphaerellaceae</taxon>
        <taxon>Septoria</taxon>
    </lineage>
</organism>
<feature type="domain" description="AMP-dependent synthetase/ligase" evidence="6">
    <location>
        <begin position="97"/>
        <end position="441"/>
    </location>
</feature>
<evidence type="ECO:0000313" key="8">
    <source>
        <dbReference type="EMBL" id="USW47938.1"/>
    </source>
</evidence>
<evidence type="ECO:0000259" key="7">
    <source>
        <dbReference type="Pfam" id="PF13193"/>
    </source>
</evidence>
<dbReference type="GO" id="GO:0005524">
    <property type="term" value="F:ATP binding"/>
    <property type="evidence" value="ECO:0007669"/>
    <property type="project" value="UniProtKB-KW"/>
</dbReference>
<keyword evidence="4" id="KW-0547">Nucleotide-binding</keyword>
<dbReference type="Gene3D" id="3.40.50.12780">
    <property type="entry name" value="N-terminal domain of ligase-like"/>
    <property type="match status" value="1"/>
</dbReference>
<dbReference type="SUPFAM" id="SSF56801">
    <property type="entry name" value="Acetyl-CoA synthetase-like"/>
    <property type="match status" value="1"/>
</dbReference>
<evidence type="ECO:0000256" key="2">
    <source>
        <dbReference type="ARBA" id="ARBA00006432"/>
    </source>
</evidence>
<dbReference type="InterPro" id="IPR025110">
    <property type="entry name" value="AMP-bd_C"/>
</dbReference>
<dbReference type="Proteomes" id="UP001056384">
    <property type="component" value="Chromosome 1"/>
</dbReference>
<dbReference type="PANTHER" id="PTHR24096">
    <property type="entry name" value="LONG-CHAIN-FATTY-ACID--COA LIGASE"/>
    <property type="match status" value="1"/>
</dbReference>
<protein>
    <submittedName>
        <fullName evidence="8">AMP-dependent synthetase/ligase, AMP-binding enzyme domain, ANL domain-containing protein</fullName>
    </submittedName>
</protein>
<accession>A0A9Q9AKR2</accession>
<sequence length="577" mass="63234">MTSTAKPTLASHDSAICILDAAECATKHDVPGAPDDIGSTESRVLSTTQHSESLHAGAGIAAHYQDRSITVVDNLVEFALTSNYDEHRPPTRYITKKRALEIISSLTGAFQKSATVCMHIDNEITYPLIYFGILASASTWTGTNTAYTTRELAHHFRTSNTSQIVVDARRARTVADAIDLAGMQIEMIIFSDLLMPKDQVLTHVFRGCRTLHDIVLQTPGQIKPVIDPRATCALFSTSGTSGAPKMSARTHEALVAEAMAVYDNDNLKPYNVRRLFCTPIFHAFSAPLMLINPIKHGQPTYLMRRYDDSFASRVFQYGITETAGVPTFLKRLSDLPMPQKSLLQSLRTIWCAGGRLGDNTLSRFLSCFAVEPRVVQVWGMSEGGWFSSFKYPEIDTSGSVGRPLPGFEVKLESHYSMLDPNGHVIDTGELLVKSQQLMANYMGNIGATEEAFDEEGYMRTGDVGYQNSDGKIFLVDRAKDLIKVNGWQVSPSELQDVLAGCPLVQDAAVVGCGPIGEEFAVAFVVPSGPETMLTKVKEYLSSQCATYKVSGLRVMLIGEIPKNSIGKVDKRTLKLLL</sequence>
<dbReference type="EMBL" id="CP099418">
    <property type="protein sequence ID" value="USW47938.1"/>
    <property type="molecule type" value="Genomic_DNA"/>
</dbReference>
<evidence type="ECO:0000313" key="9">
    <source>
        <dbReference type="Proteomes" id="UP001056384"/>
    </source>
</evidence>
<keyword evidence="3" id="KW-0436">Ligase</keyword>
<dbReference type="Pfam" id="PF00501">
    <property type="entry name" value="AMP-binding"/>
    <property type="match status" value="1"/>
</dbReference>